<keyword evidence="3" id="KW-1185">Reference proteome</keyword>
<dbReference type="PANTHER" id="PTHR32487:SF0">
    <property type="entry name" value="3-OXO-DELTA(4,5)-STEROID 5-BETA-REDUCTASE"/>
    <property type="match status" value="1"/>
</dbReference>
<gene>
    <name evidence="2" type="ORF">D9V37_17840</name>
</gene>
<dbReference type="PANTHER" id="PTHR32487">
    <property type="entry name" value="3-OXO-DELTA(4,5)-STEROID 5-BETA-REDUCTASE"/>
    <property type="match status" value="1"/>
</dbReference>
<dbReference type="AlphaFoldDB" id="A0A3L8NZ80"/>
<organism evidence="2 3">
    <name type="scientific">Nocardioides mangrovicus</name>
    <dbReference type="NCBI Taxonomy" id="2478913"/>
    <lineage>
        <taxon>Bacteria</taxon>
        <taxon>Bacillati</taxon>
        <taxon>Actinomycetota</taxon>
        <taxon>Actinomycetes</taxon>
        <taxon>Propionibacteriales</taxon>
        <taxon>Nocardioidaceae</taxon>
        <taxon>Nocardioides</taxon>
    </lineage>
</organism>
<dbReference type="Proteomes" id="UP000281708">
    <property type="component" value="Unassembled WGS sequence"/>
</dbReference>
<dbReference type="Gene3D" id="3.40.50.720">
    <property type="entry name" value="NAD(P)-binding Rossmann-like Domain"/>
    <property type="match status" value="1"/>
</dbReference>
<evidence type="ECO:0000313" key="3">
    <source>
        <dbReference type="Proteomes" id="UP000281708"/>
    </source>
</evidence>
<name>A0A3L8NZ80_9ACTN</name>
<dbReference type="CDD" id="cd08948">
    <property type="entry name" value="5beta-POR_like_SDR_a"/>
    <property type="match status" value="1"/>
</dbReference>
<evidence type="ECO:0000259" key="1">
    <source>
        <dbReference type="Pfam" id="PF22917"/>
    </source>
</evidence>
<dbReference type="SUPFAM" id="SSF51735">
    <property type="entry name" value="NAD(P)-binding Rossmann-fold domains"/>
    <property type="match status" value="1"/>
</dbReference>
<proteinExistence type="predicted"/>
<evidence type="ECO:0000313" key="2">
    <source>
        <dbReference type="EMBL" id="RLV47967.1"/>
    </source>
</evidence>
<accession>A0A3L8NZ80</accession>
<dbReference type="RefSeq" id="WP_121807473.1">
    <property type="nucleotide sequence ID" value="NZ_RDBE01000010.1"/>
</dbReference>
<reference evidence="2 3" key="1">
    <citation type="submission" date="2018-10" db="EMBL/GenBank/DDBJ databases">
        <title>Marmoricola sp. 4Q3S-7 whole genome shotgun sequence.</title>
        <authorList>
            <person name="Li F."/>
        </authorList>
    </citation>
    <scope>NUCLEOTIDE SEQUENCE [LARGE SCALE GENOMIC DNA]</scope>
    <source>
        <strain evidence="2 3">4Q3S-7</strain>
    </source>
</reference>
<dbReference type="InterPro" id="IPR055222">
    <property type="entry name" value="PRISE-like_Rossmann-fold"/>
</dbReference>
<comment type="caution">
    <text evidence="2">The sequence shown here is derived from an EMBL/GenBank/DDBJ whole genome shotgun (WGS) entry which is preliminary data.</text>
</comment>
<dbReference type="Pfam" id="PF22917">
    <property type="entry name" value="PRISE"/>
    <property type="match status" value="1"/>
</dbReference>
<dbReference type="OrthoDB" id="4392084at2"/>
<sequence length="363" mass="40113">MTSTPIPATTRGRALVVGATGITGQAVARRLVADGWDTTGLSRSGRELVDQMATVSADLTSAEELRTALTDVHPEIVVITAWTRRDTEAENIEVNGALVRDLLAALEPAGSVRHVALMTGLKHYLGPFEAYATGVMPDTPFHEEEPRLETPNFYYAQEDELFAAAARQGFTWSVHRAHTVFGFATGNAMNMVATLCAYATLCRELDRPFVFPGSQTQWDSLTDVTDAELLAEQMVWAATDPAGADQAFNIANGDVFRWRWLWPQIAAHFDLPWEGFEGEPRTLEHAMAGVEDTWTAIAQREGLAESRLDRVASWWHTDGDLGRDIEVCTDMNKSRAAGFTATRDTRAAFFDYAERYRAARIIP</sequence>
<dbReference type="EMBL" id="RDBE01000010">
    <property type="protein sequence ID" value="RLV47967.1"/>
    <property type="molecule type" value="Genomic_DNA"/>
</dbReference>
<dbReference type="InterPro" id="IPR036291">
    <property type="entry name" value="NAD(P)-bd_dom_sf"/>
</dbReference>
<feature type="domain" description="PRISE-like Rossmann-fold" evidence="1">
    <location>
        <begin position="82"/>
        <end position="363"/>
    </location>
</feature>
<protein>
    <submittedName>
        <fullName evidence="2">SDR family oxidoreductase</fullName>
    </submittedName>
</protein>